<reference evidence="1 2" key="1">
    <citation type="submission" date="2019-04" db="EMBL/GenBank/DDBJ databases">
        <title>Draft genome sequence of Gemmobacter aestuarii sp. nov.</title>
        <authorList>
            <person name="Hameed A."/>
            <person name="Lin S.-Y."/>
            <person name="Shahina M."/>
            <person name="Lai W.-A."/>
            <person name="Young C.-C."/>
        </authorList>
    </citation>
    <scope>NUCLEOTIDE SEQUENCE [LARGE SCALE GENOMIC DNA]</scope>
    <source>
        <strain evidence="1 2">CC-PW-75</strain>
    </source>
</reference>
<dbReference type="InterPro" id="IPR002860">
    <property type="entry name" value="BNR_rpt"/>
</dbReference>
<dbReference type="InterPro" id="IPR052025">
    <property type="entry name" value="Xyloglucanase_GH74"/>
</dbReference>
<dbReference type="Pfam" id="PF02012">
    <property type="entry name" value="BNR"/>
    <property type="match status" value="3"/>
</dbReference>
<dbReference type="EMBL" id="SSND01000001">
    <property type="protein sequence ID" value="THD85683.1"/>
    <property type="molecule type" value="Genomic_DNA"/>
</dbReference>
<evidence type="ECO:0000313" key="2">
    <source>
        <dbReference type="Proteomes" id="UP000309450"/>
    </source>
</evidence>
<accession>A0A4S3MU40</accession>
<dbReference type="CDD" id="cd15482">
    <property type="entry name" value="Sialidase_non-viral"/>
    <property type="match status" value="2"/>
</dbReference>
<dbReference type="OrthoDB" id="9764804at2"/>
<dbReference type="Proteomes" id="UP000309450">
    <property type="component" value="Unassembled WGS sequence"/>
</dbReference>
<dbReference type="AlphaFoldDB" id="A0A4S3MU40"/>
<keyword evidence="2" id="KW-1185">Reference proteome</keyword>
<name>A0A4S3MU40_9RHOB</name>
<organism evidence="1 2">
    <name type="scientific">Aliigemmobacter aestuarii</name>
    <dbReference type="NCBI Taxonomy" id="1445661"/>
    <lineage>
        <taxon>Bacteria</taxon>
        <taxon>Pseudomonadati</taxon>
        <taxon>Pseudomonadota</taxon>
        <taxon>Alphaproteobacteria</taxon>
        <taxon>Rhodobacterales</taxon>
        <taxon>Paracoccaceae</taxon>
        <taxon>Aliigemmobacter</taxon>
    </lineage>
</organism>
<sequence>MQVLLVGTTKGAFLLENGRTGWRARGPFCDGWPINQMAGDPAGGTIWAAGGNDWFGAGIWRSDDGGATWSLSLLSNGQMDAWLANDPTFVEMAGRGPDPDAPFKGTVDSVWSIHHAGNRLYAGTKPANLFVSDDRGMTWTRCEGLAQHPSRDEWNPGAAGLVLHTVVTDEADANRLWIGISAAGVFASEDRGETWDRRNRLTNAAADHGGHRHPAAPCGHEIGHCVHNMGRSAEGVIWQQNHHGVFRSTDDGRNWQDVTEGLPSTFGFPVAAHPADSQTAWVVPLNGDMQGRYPPDAACAVWRTQDGGQTWQALRNGLPQEGCFFTVLRQAMAIDADARLSFGTNSGSVFHSDDGGETWQEIARHLPTVLSVDVLQ</sequence>
<gene>
    <name evidence="1" type="ORF">E7811_08335</name>
</gene>
<dbReference type="PANTHER" id="PTHR43739">
    <property type="entry name" value="XYLOGLUCANASE (EUROFUNG)"/>
    <property type="match status" value="1"/>
</dbReference>
<dbReference type="RefSeq" id="WP_136394054.1">
    <property type="nucleotide sequence ID" value="NZ_SSND01000001.1"/>
</dbReference>
<dbReference type="GO" id="GO:0010411">
    <property type="term" value="P:xyloglucan metabolic process"/>
    <property type="evidence" value="ECO:0007669"/>
    <property type="project" value="TreeGrafter"/>
</dbReference>
<dbReference type="PANTHER" id="PTHR43739:SF5">
    <property type="entry name" value="EXO-ALPHA-SIALIDASE"/>
    <property type="match status" value="1"/>
</dbReference>
<evidence type="ECO:0000313" key="1">
    <source>
        <dbReference type="EMBL" id="THD85683.1"/>
    </source>
</evidence>
<comment type="caution">
    <text evidence="1">The sequence shown here is derived from an EMBL/GenBank/DDBJ whole genome shotgun (WGS) entry which is preliminary data.</text>
</comment>
<dbReference type="InterPro" id="IPR015943">
    <property type="entry name" value="WD40/YVTN_repeat-like_dom_sf"/>
</dbReference>
<protein>
    <submittedName>
        <fullName evidence="1">Exo-alpha-sialidase</fullName>
    </submittedName>
</protein>
<dbReference type="Gene3D" id="2.130.10.10">
    <property type="entry name" value="YVTN repeat-like/Quinoprotein amine dehydrogenase"/>
    <property type="match status" value="1"/>
</dbReference>
<proteinExistence type="predicted"/>
<dbReference type="SUPFAM" id="SSF110296">
    <property type="entry name" value="Oligoxyloglucan reducing end-specific cellobiohydrolase"/>
    <property type="match status" value="1"/>
</dbReference>